<evidence type="ECO:0000313" key="4">
    <source>
        <dbReference type="EMBL" id="MDA5095393.1"/>
    </source>
</evidence>
<reference evidence="4 5" key="1">
    <citation type="submission" date="2023-01" db="EMBL/GenBank/DDBJ databases">
        <authorList>
            <person name="Yoon J.-W."/>
        </authorList>
    </citation>
    <scope>NUCLEOTIDE SEQUENCE [LARGE SCALE GENOMIC DNA]</scope>
    <source>
        <strain evidence="4 5">KMU-50</strain>
    </source>
</reference>
<dbReference type="Proteomes" id="UP001528040">
    <property type="component" value="Unassembled WGS sequence"/>
</dbReference>
<keyword evidence="3" id="KW-0812">Transmembrane</keyword>
<keyword evidence="3" id="KW-0472">Membrane</keyword>
<keyword evidence="3" id="KW-1133">Transmembrane helix</keyword>
<keyword evidence="4" id="KW-0813">Transport</keyword>
<keyword evidence="4" id="KW-0762">Sugar transport</keyword>
<gene>
    <name evidence="4" type="ORF">O2N63_14995</name>
</gene>
<feature type="compositionally biased region" description="Basic and acidic residues" evidence="2">
    <location>
        <begin position="1"/>
        <end position="12"/>
    </location>
</feature>
<evidence type="ECO:0000256" key="3">
    <source>
        <dbReference type="SAM" id="Phobius"/>
    </source>
</evidence>
<organism evidence="4 5">
    <name type="scientific">Aliiroseovarius salicola</name>
    <dbReference type="NCBI Taxonomy" id="3009082"/>
    <lineage>
        <taxon>Bacteria</taxon>
        <taxon>Pseudomonadati</taxon>
        <taxon>Pseudomonadota</taxon>
        <taxon>Alphaproteobacteria</taxon>
        <taxon>Rhodobacterales</taxon>
        <taxon>Paracoccaceae</taxon>
        <taxon>Aliiroseovarius</taxon>
    </lineage>
</organism>
<accession>A0ABT4W4E5</accession>
<feature type="transmembrane region" description="Helical" evidence="3">
    <location>
        <begin position="411"/>
        <end position="434"/>
    </location>
</feature>
<proteinExistence type="predicted"/>
<dbReference type="InterPro" id="IPR050445">
    <property type="entry name" value="Bact_polysacc_biosynth/exp"/>
</dbReference>
<feature type="coiled-coil region" evidence="1">
    <location>
        <begin position="253"/>
        <end position="310"/>
    </location>
</feature>
<dbReference type="PANTHER" id="PTHR32309">
    <property type="entry name" value="TYROSINE-PROTEIN KINASE"/>
    <property type="match status" value="1"/>
</dbReference>
<dbReference type="PANTHER" id="PTHR32309:SF13">
    <property type="entry name" value="FERRIC ENTEROBACTIN TRANSPORT PROTEIN FEPE"/>
    <property type="match status" value="1"/>
</dbReference>
<feature type="compositionally biased region" description="Basic and acidic residues" evidence="2">
    <location>
        <begin position="20"/>
        <end position="33"/>
    </location>
</feature>
<evidence type="ECO:0000256" key="1">
    <source>
        <dbReference type="SAM" id="Coils"/>
    </source>
</evidence>
<protein>
    <submittedName>
        <fullName evidence="4">Sugar transporter</fullName>
    </submittedName>
</protein>
<dbReference type="RefSeq" id="WP_271055101.1">
    <property type="nucleotide sequence ID" value="NZ_JAQIIO010000010.1"/>
</dbReference>
<name>A0ABT4W4E5_9RHOB</name>
<keyword evidence="1" id="KW-0175">Coiled coil</keyword>
<feature type="transmembrane region" description="Helical" evidence="3">
    <location>
        <begin position="82"/>
        <end position="103"/>
    </location>
</feature>
<sequence length="438" mass="48557">MKDGQPSREKMKPTAASKLPSDEHSISDTEKRGANGRGKNRSAQQQGGAGSARKKAQQKQKQAGPMRQPASPATVERRHRGIMVALFLVVFLPSLLSAAYLYLVARDQYSSTMGFSVQSQDASSAVDILGGITQLSGSSGSDTDILFEFMSSQTLVRAVDDKLNLRQIYHMPSDPVFGLPEDSTIEDLVQFWSRVVKVYYSASTGLIEVQVLAFKPEDAQRIGRAIYNESVQMINELSISARNDATQYAREELLQTKERLKDAREAVQQFRLRTQIVDPEADILGRMGVLNSLQNQLASAEVELDLLLQTAGGNDPRIGQMERRVDVIKDRLSVERERFSSDEGSDTGAYAKLVGEYERLAVDLQFAETAYLAALAAVDAAVAEASRKSRYLAAYIEPTLAESPEYPQREIISLTIFGFLFAMWAIGTMVFYSLRDRR</sequence>
<evidence type="ECO:0000313" key="5">
    <source>
        <dbReference type="Proteomes" id="UP001528040"/>
    </source>
</evidence>
<evidence type="ECO:0000256" key="2">
    <source>
        <dbReference type="SAM" id="MobiDB-lite"/>
    </source>
</evidence>
<keyword evidence="5" id="KW-1185">Reference proteome</keyword>
<comment type="caution">
    <text evidence="4">The sequence shown here is derived from an EMBL/GenBank/DDBJ whole genome shotgun (WGS) entry which is preliminary data.</text>
</comment>
<feature type="region of interest" description="Disordered" evidence="2">
    <location>
        <begin position="1"/>
        <end position="75"/>
    </location>
</feature>
<dbReference type="EMBL" id="JAQIIO010000010">
    <property type="protein sequence ID" value="MDA5095393.1"/>
    <property type="molecule type" value="Genomic_DNA"/>
</dbReference>